<organism evidence="5 6">
    <name type="scientific">Gonium pectorale</name>
    <name type="common">Green alga</name>
    <dbReference type="NCBI Taxonomy" id="33097"/>
    <lineage>
        <taxon>Eukaryota</taxon>
        <taxon>Viridiplantae</taxon>
        <taxon>Chlorophyta</taxon>
        <taxon>core chlorophytes</taxon>
        <taxon>Chlorophyceae</taxon>
        <taxon>CS clade</taxon>
        <taxon>Chlamydomonadales</taxon>
        <taxon>Volvocaceae</taxon>
        <taxon>Gonium</taxon>
    </lineage>
</organism>
<reference evidence="6" key="1">
    <citation type="journal article" date="2016" name="Nat. Commun.">
        <title>The Gonium pectorale genome demonstrates co-option of cell cycle regulation during the evolution of multicellularity.</title>
        <authorList>
            <person name="Hanschen E.R."/>
            <person name="Marriage T.N."/>
            <person name="Ferris P.J."/>
            <person name="Hamaji T."/>
            <person name="Toyoda A."/>
            <person name="Fujiyama A."/>
            <person name="Neme R."/>
            <person name="Noguchi H."/>
            <person name="Minakuchi Y."/>
            <person name="Suzuki M."/>
            <person name="Kawai-Toyooka H."/>
            <person name="Smith D.R."/>
            <person name="Sparks H."/>
            <person name="Anderson J."/>
            <person name="Bakaric R."/>
            <person name="Luria V."/>
            <person name="Karger A."/>
            <person name="Kirschner M.W."/>
            <person name="Durand P.M."/>
            <person name="Michod R.E."/>
            <person name="Nozaki H."/>
            <person name="Olson B.J."/>
        </authorList>
    </citation>
    <scope>NUCLEOTIDE SEQUENCE [LARGE SCALE GENOMIC DNA]</scope>
    <source>
        <strain evidence="6">NIES-2863</strain>
    </source>
</reference>
<evidence type="ECO:0000256" key="1">
    <source>
        <dbReference type="ARBA" id="ARBA00022670"/>
    </source>
</evidence>
<dbReference type="Pfam" id="PF01483">
    <property type="entry name" value="P_proprotein"/>
    <property type="match status" value="1"/>
</dbReference>
<dbReference type="GO" id="GO:0004252">
    <property type="term" value="F:serine-type endopeptidase activity"/>
    <property type="evidence" value="ECO:0007669"/>
    <property type="project" value="InterPro"/>
</dbReference>
<name>A0A150FXM6_GONPE</name>
<dbReference type="InterPro" id="IPR002884">
    <property type="entry name" value="P_dom"/>
</dbReference>
<evidence type="ECO:0000313" key="5">
    <source>
        <dbReference type="EMBL" id="KXZ42371.1"/>
    </source>
</evidence>
<keyword evidence="2" id="KW-0378">Hydrolase</keyword>
<evidence type="ECO:0000256" key="2">
    <source>
        <dbReference type="ARBA" id="ARBA00022801"/>
    </source>
</evidence>
<dbReference type="Gene3D" id="2.60.120.260">
    <property type="entry name" value="Galactose-binding domain-like"/>
    <property type="match status" value="1"/>
</dbReference>
<feature type="region of interest" description="Disordered" evidence="3">
    <location>
        <begin position="203"/>
        <end position="267"/>
    </location>
</feature>
<dbReference type="Proteomes" id="UP000075714">
    <property type="component" value="Unassembled WGS sequence"/>
</dbReference>
<keyword evidence="6" id="KW-1185">Reference proteome</keyword>
<feature type="compositionally biased region" description="Low complexity" evidence="3">
    <location>
        <begin position="203"/>
        <end position="258"/>
    </location>
</feature>
<proteinExistence type="predicted"/>
<dbReference type="AlphaFoldDB" id="A0A150FXM6"/>
<protein>
    <recommendedName>
        <fullName evidence="4">P/Homo B domain-containing protein</fullName>
    </recommendedName>
</protein>
<evidence type="ECO:0000313" key="6">
    <source>
        <dbReference type="Proteomes" id="UP000075714"/>
    </source>
</evidence>
<dbReference type="PROSITE" id="PS51829">
    <property type="entry name" value="P_HOMO_B"/>
    <property type="match status" value="1"/>
</dbReference>
<accession>A0A150FXM6</accession>
<gene>
    <name evidence="5" type="ORF">GPECTOR_155g81</name>
</gene>
<evidence type="ECO:0000256" key="3">
    <source>
        <dbReference type="SAM" id="MobiDB-lite"/>
    </source>
</evidence>
<dbReference type="InterPro" id="IPR008979">
    <property type="entry name" value="Galactose-bd-like_sf"/>
</dbReference>
<sequence length="267" mass="26705">MLAYWGVDTAAPAAAAPTTTTAAPASAAPTTAAPATAAPATAAPAAPSEQGCRGRILGVSLFLDLTHTYAGELDIDLIAPDGARAGVLDFPNSHSDFIRGGYTFSDDPWATSAIPNTDVWGPGAYQPAQSFVEAFGLRSPEGAWTLRIEDCSKYDFGVLYGCAPRQSSAETAFATIPSTAATSSAAAATAAKAASPSAPAASAQTASTATSQLTSSQLTSSQPAASQPAASQPAASYRGFAQPASQPAPSGHAASPSSTSRRNPNQP</sequence>
<comment type="caution">
    <text evidence="5">The sequence shown here is derived from an EMBL/GenBank/DDBJ whole genome shotgun (WGS) entry which is preliminary data.</text>
</comment>
<evidence type="ECO:0000259" key="4">
    <source>
        <dbReference type="PROSITE" id="PS51829"/>
    </source>
</evidence>
<dbReference type="EMBL" id="LSYV01000155">
    <property type="protein sequence ID" value="KXZ42371.1"/>
    <property type="molecule type" value="Genomic_DNA"/>
</dbReference>
<keyword evidence="1" id="KW-0645">Protease</keyword>
<dbReference type="SUPFAM" id="SSF49785">
    <property type="entry name" value="Galactose-binding domain-like"/>
    <property type="match status" value="1"/>
</dbReference>
<feature type="domain" description="P/Homo B" evidence="4">
    <location>
        <begin position="15"/>
        <end position="172"/>
    </location>
</feature>
<dbReference type="GO" id="GO:0006508">
    <property type="term" value="P:proteolysis"/>
    <property type="evidence" value="ECO:0007669"/>
    <property type="project" value="UniProtKB-KW"/>
</dbReference>